<dbReference type="PIRSF" id="PIRSF002070">
    <property type="entry name" value="SSB"/>
    <property type="match status" value="1"/>
</dbReference>
<dbReference type="InterPro" id="IPR000424">
    <property type="entry name" value="Primosome_PriB/ssb"/>
</dbReference>
<dbReference type="CDD" id="cd04496">
    <property type="entry name" value="SSB_OBF"/>
    <property type="match status" value="1"/>
</dbReference>
<dbReference type="Proteomes" id="UP000002020">
    <property type="component" value="Chromosome"/>
</dbReference>
<dbReference type="SUPFAM" id="SSF50249">
    <property type="entry name" value="Nucleic acid-binding proteins"/>
    <property type="match status" value="1"/>
</dbReference>
<protein>
    <recommendedName>
        <fullName evidence="3">Single-stranded DNA-binding protein</fullName>
    </recommendedName>
</protein>
<evidence type="ECO:0000256" key="1">
    <source>
        <dbReference type="ARBA" id="ARBA00023125"/>
    </source>
</evidence>
<dbReference type="NCBIfam" id="TIGR00621">
    <property type="entry name" value="ssb"/>
    <property type="match status" value="1"/>
</dbReference>
<dbReference type="GO" id="GO:0003697">
    <property type="term" value="F:single-stranded DNA binding"/>
    <property type="evidence" value="ECO:0007669"/>
    <property type="project" value="InterPro"/>
</dbReference>
<keyword evidence="5" id="KW-1185">Reference proteome</keyword>
<dbReference type="EMBL" id="CU469464">
    <property type="protein sequence ID" value="CAP18585.1"/>
    <property type="molecule type" value="Genomic_DNA"/>
</dbReference>
<sequence length="102" mass="11701">MLNQVILIGRITKDIELKTFTIKNETISKVNFQLAVNSSKDKADFISCISFRKIAENMPKFLKKGSKIAVIGKIKTNFFERDGKKESRTFVIVNNIEFLDNK</sequence>
<accession>B3QZH8</accession>
<evidence type="ECO:0000313" key="4">
    <source>
        <dbReference type="EMBL" id="CAP18585.1"/>
    </source>
</evidence>
<gene>
    <name evidence="4" type="primary">ssb</name>
    <name evidence="4" type="ordered locus">ATP_00398</name>
</gene>
<dbReference type="GO" id="GO:0009295">
    <property type="term" value="C:nucleoid"/>
    <property type="evidence" value="ECO:0007669"/>
    <property type="project" value="TreeGrafter"/>
</dbReference>
<dbReference type="InterPro" id="IPR011344">
    <property type="entry name" value="ssDNA-bd"/>
</dbReference>
<evidence type="ECO:0000256" key="3">
    <source>
        <dbReference type="RuleBase" id="RU000524"/>
    </source>
</evidence>
<dbReference type="eggNOG" id="COG0629">
    <property type="taxonomic scope" value="Bacteria"/>
</dbReference>
<dbReference type="AlphaFoldDB" id="B3QZH8"/>
<dbReference type="InterPro" id="IPR012340">
    <property type="entry name" value="NA-bd_OB-fold"/>
</dbReference>
<dbReference type="KEGG" id="pml:ATP_00398"/>
<dbReference type="GO" id="GO:0006260">
    <property type="term" value="P:DNA replication"/>
    <property type="evidence" value="ECO:0007669"/>
    <property type="project" value="InterPro"/>
</dbReference>
<dbReference type="PROSITE" id="PS50935">
    <property type="entry name" value="SSB"/>
    <property type="match status" value="1"/>
</dbReference>
<dbReference type="Pfam" id="PF00436">
    <property type="entry name" value="SSB"/>
    <property type="match status" value="1"/>
</dbReference>
<proteinExistence type="predicted"/>
<dbReference type="PANTHER" id="PTHR10302:SF27">
    <property type="entry name" value="SINGLE-STRANDED DNA-BINDING PROTEIN"/>
    <property type="match status" value="1"/>
</dbReference>
<organism evidence="5">
    <name type="scientific">Phytoplasma mali (strain AT)</name>
    <dbReference type="NCBI Taxonomy" id="482235"/>
    <lineage>
        <taxon>Bacteria</taxon>
        <taxon>Bacillati</taxon>
        <taxon>Mycoplasmatota</taxon>
        <taxon>Mollicutes</taxon>
        <taxon>Acholeplasmatales</taxon>
        <taxon>Acholeplasmataceae</taxon>
        <taxon>Candidatus Phytoplasma</taxon>
        <taxon>16SrX (Apple proliferation group)</taxon>
    </lineage>
</organism>
<dbReference type="STRING" id="37692.ATP_00398"/>
<keyword evidence="1 2" id="KW-0238">DNA-binding</keyword>
<name>B3QZH8_PHYMT</name>
<evidence type="ECO:0000313" key="5">
    <source>
        <dbReference type="Proteomes" id="UP000002020"/>
    </source>
</evidence>
<dbReference type="PANTHER" id="PTHR10302">
    <property type="entry name" value="SINGLE-STRANDED DNA-BINDING PROTEIN"/>
    <property type="match status" value="1"/>
</dbReference>
<dbReference type="Gene3D" id="2.40.50.140">
    <property type="entry name" value="Nucleic acid-binding proteins"/>
    <property type="match status" value="1"/>
</dbReference>
<reference evidence="4 5" key="1">
    <citation type="journal article" date="2008" name="BMC Genomics">
        <title>The linear chromosome of the plant-pathogenic mycoplasma 'Candidatus Phytoplasma mali'.</title>
        <authorList>
            <person name="Kube M."/>
            <person name="Schneider B."/>
            <person name="Kuhl H."/>
            <person name="Dandekar T."/>
            <person name="Heitmann K."/>
            <person name="Migdoll A.M."/>
            <person name="Reinhardt R."/>
            <person name="Seemueller E."/>
        </authorList>
    </citation>
    <scope>NUCLEOTIDE SEQUENCE [LARGE SCALE GENOMIC DNA]</scope>
    <source>
        <strain evidence="4 5">AT</strain>
    </source>
</reference>
<evidence type="ECO:0000256" key="2">
    <source>
        <dbReference type="PROSITE-ProRule" id="PRU00252"/>
    </source>
</evidence>
<dbReference type="HOGENOM" id="CLU_078758_6_1_14"/>